<evidence type="ECO:0000256" key="8">
    <source>
        <dbReference type="SAM" id="Phobius"/>
    </source>
</evidence>
<keyword evidence="4 8" id="KW-1133">Transmembrane helix</keyword>
<proteinExistence type="predicted"/>
<feature type="transmembrane region" description="Helical" evidence="8">
    <location>
        <begin position="373"/>
        <end position="393"/>
    </location>
</feature>
<feature type="compositionally biased region" description="Polar residues" evidence="7">
    <location>
        <begin position="648"/>
        <end position="673"/>
    </location>
</feature>
<protein>
    <submittedName>
        <fullName evidence="10">K(+)/H(+) antiporter</fullName>
    </submittedName>
</protein>
<keyword evidence="3 8" id="KW-0812">Transmembrane</keyword>
<dbReference type="InterPro" id="IPR006153">
    <property type="entry name" value="Cation/H_exchanger_TM"/>
</dbReference>
<feature type="transmembrane region" description="Helical" evidence="8">
    <location>
        <begin position="88"/>
        <end position="111"/>
    </location>
</feature>
<reference evidence="10" key="1">
    <citation type="submission" date="2022-07" db="EMBL/GenBank/DDBJ databases">
        <title>Phylogenomic reconstructions and comparative analyses of Kickxellomycotina fungi.</title>
        <authorList>
            <person name="Reynolds N.K."/>
            <person name="Stajich J.E."/>
            <person name="Barry K."/>
            <person name="Grigoriev I.V."/>
            <person name="Crous P."/>
            <person name="Smith M.E."/>
        </authorList>
    </citation>
    <scope>NUCLEOTIDE SEQUENCE</scope>
    <source>
        <strain evidence="10">BCRC 34381</strain>
    </source>
</reference>
<dbReference type="AlphaFoldDB" id="A0A9W7YBI9"/>
<dbReference type="InterPro" id="IPR050794">
    <property type="entry name" value="CPA2_transporter"/>
</dbReference>
<organism evidence="10 11">
    <name type="scientific">Coemansia biformis</name>
    <dbReference type="NCBI Taxonomy" id="1286918"/>
    <lineage>
        <taxon>Eukaryota</taxon>
        <taxon>Fungi</taxon>
        <taxon>Fungi incertae sedis</taxon>
        <taxon>Zoopagomycota</taxon>
        <taxon>Kickxellomycotina</taxon>
        <taxon>Kickxellomycetes</taxon>
        <taxon>Kickxellales</taxon>
        <taxon>Kickxellaceae</taxon>
        <taxon>Coemansia</taxon>
    </lineage>
</organism>
<dbReference type="OrthoDB" id="5583058at2759"/>
<keyword evidence="6 8" id="KW-0472">Membrane</keyword>
<dbReference type="PANTHER" id="PTHR32468">
    <property type="entry name" value="CATION/H + ANTIPORTER"/>
    <property type="match status" value="1"/>
</dbReference>
<evidence type="ECO:0000256" key="3">
    <source>
        <dbReference type="ARBA" id="ARBA00022692"/>
    </source>
</evidence>
<feature type="transmembrane region" description="Helical" evidence="8">
    <location>
        <begin position="123"/>
        <end position="145"/>
    </location>
</feature>
<feature type="transmembrane region" description="Helical" evidence="8">
    <location>
        <begin position="307"/>
        <end position="328"/>
    </location>
</feature>
<feature type="transmembrane region" description="Helical" evidence="8">
    <location>
        <begin position="229"/>
        <end position="262"/>
    </location>
</feature>
<feature type="domain" description="Cation/H+ exchanger transmembrane" evidence="9">
    <location>
        <begin position="3"/>
        <end position="388"/>
    </location>
</feature>
<evidence type="ECO:0000256" key="6">
    <source>
        <dbReference type="ARBA" id="ARBA00023136"/>
    </source>
</evidence>
<dbReference type="Gene3D" id="1.20.1530.20">
    <property type="match status" value="1"/>
</dbReference>
<dbReference type="GO" id="GO:0015297">
    <property type="term" value="F:antiporter activity"/>
    <property type="evidence" value="ECO:0007669"/>
    <property type="project" value="InterPro"/>
</dbReference>
<comment type="subcellular location">
    <subcellularLocation>
        <location evidence="1">Membrane</location>
        <topology evidence="1">Multi-pass membrane protein</topology>
    </subcellularLocation>
</comment>
<dbReference type="GO" id="GO:0016020">
    <property type="term" value="C:membrane"/>
    <property type="evidence" value="ECO:0007669"/>
    <property type="project" value="UniProtKB-SubCell"/>
</dbReference>
<accession>A0A9W7YBI9</accession>
<evidence type="ECO:0000256" key="1">
    <source>
        <dbReference type="ARBA" id="ARBA00004141"/>
    </source>
</evidence>
<keyword evidence="5" id="KW-0406">Ion transport</keyword>
<feature type="transmembrane region" description="Helical" evidence="8">
    <location>
        <begin position="57"/>
        <end position="76"/>
    </location>
</feature>
<gene>
    <name evidence="10" type="primary">KHA1</name>
    <name evidence="10" type="ORF">LPJ61_004190</name>
</gene>
<evidence type="ECO:0000256" key="4">
    <source>
        <dbReference type="ARBA" id="ARBA00022989"/>
    </source>
</evidence>
<evidence type="ECO:0000259" key="9">
    <source>
        <dbReference type="Pfam" id="PF00999"/>
    </source>
</evidence>
<dbReference type="EMBL" id="JANBOI010000886">
    <property type="protein sequence ID" value="KAJ1728147.1"/>
    <property type="molecule type" value="Genomic_DNA"/>
</dbReference>
<feature type="region of interest" description="Disordered" evidence="7">
    <location>
        <begin position="648"/>
        <end position="680"/>
    </location>
</feature>
<feature type="transmembrane region" description="Helical" evidence="8">
    <location>
        <begin position="157"/>
        <end position="179"/>
    </location>
</feature>
<evidence type="ECO:0000256" key="5">
    <source>
        <dbReference type="ARBA" id="ARBA00023065"/>
    </source>
</evidence>
<evidence type="ECO:0000256" key="2">
    <source>
        <dbReference type="ARBA" id="ARBA00022448"/>
    </source>
</evidence>
<evidence type="ECO:0000313" key="11">
    <source>
        <dbReference type="Proteomes" id="UP001143981"/>
    </source>
</evidence>
<feature type="non-terminal residue" evidence="10">
    <location>
        <position position="1"/>
    </location>
</feature>
<evidence type="ECO:0000256" key="7">
    <source>
        <dbReference type="SAM" id="MobiDB-lite"/>
    </source>
</evidence>
<dbReference type="InterPro" id="IPR038770">
    <property type="entry name" value="Na+/solute_symporter_sf"/>
</dbReference>
<sequence length="1060" mass="113609">VLIIVCLCRFLNVFLRKLHQPTVISEVIGGILLGPSVLSRWKAFADNVFPQESLTNIRLVANLGLVLFLFIVGLELDPRILKRNLRSSLIVSSIGMAVPFGLSIATSYALYTILMDSKGKFSTFFLLIGVAMSITAFPVLGRILSEQNLLNTTAGSISMSAAAIDDVVSWCLLALIIALSNNSSGLSALWVFLVGAGFALSVIFIVRPVYAWYLRRNGVLNGREPKQSVLFVTFTLVLMASYFTDIIGIHSIFGAFIIGVIVPHEGGFAIKVTETVEDVVQIYFLPVYFALSGLKTNIGDLNDGKSWGLFVLVCFVAFIGKFVGCAVAARISKFTLHESLAVGSMMNCKGLIELIVLNIGLDSGVINTQIFSMMVLVALVTTFTTMPLTAWLYPARYQKRIDDTYSHDANDNSLMDTSANAGPPVSVLVVLSRIQQVPAIMTLLGYLHHQPEVSAARKLAAQDAGAEAGAIATIRSSLYRPIRVFGLRLLELTGRGSSVMQQFESAAQVATDPVMAMFRAFARVAHMAFHAALAHSDREHFVDNILHSAQDADAEITIVSAFGRHSGSDSNGPSDTAVSTFAATKRPGKSADALLFGWIESMEWGFSTEQQATFIAALFSKARNHVCVFIDCGLADSSDTTQVLDSNATQAHEKGTVNTPASDATENPTSDATNLPEHDATGAGPIVRVAIAPGDAPSDVPGALATRFADGRRVPVVVVPFFGGPDDRQAIRLAADLCTHSAVRVVVWRFVRSGWPDSHGGLLGGSQSPADPSNLQSPATIQLRSGDCGELNPWESALDSDGKQRALAVVETRMDDEVIMNEAMEREEDEAFIGAHLRPSDGTAERRARRGSVVSAHAASDYGGAYDDGMTSLALAPTMTRDTSASAYTGGITPRGDDGDAGGGRGRIRSKITQRLRFRRLATWSSEYAARGGSGWDDVDSGASTLTEGVRSTRFPNMTIKTTVTATPLQALMQHAQTLLASDLIICGRSVRISLPYFDNAQELPGALTGRHAHSRVDLQRALGVSAEFLLESGTKASLLVIQASPEALDTPNTSAKRVD</sequence>
<comment type="caution">
    <text evidence="10">The sequence shown here is derived from an EMBL/GenBank/DDBJ whole genome shotgun (WGS) entry which is preliminary data.</text>
</comment>
<feature type="transmembrane region" description="Helical" evidence="8">
    <location>
        <begin position="185"/>
        <end position="209"/>
    </location>
</feature>
<evidence type="ECO:0000313" key="10">
    <source>
        <dbReference type="EMBL" id="KAJ1728147.1"/>
    </source>
</evidence>
<dbReference type="PANTHER" id="PTHR32468:SF0">
    <property type="entry name" value="K(+)_H(+) ANTIPORTER 1"/>
    <property type="match status" value="1"/>
</dbReference>
<keyword evidence="11" id="KW-1185">Reference proteome</keyword>
<name>A0A9W7YBI9_9FUNG</name>
<dbReference type="Pfam" id="PF00999">
    <property type="entry name" value="Na_H_Exchanger"/>
    <property type="match status" value="1"/>
</dbReference>
<keyword evidence="2" id="KW-0813">Transport</keyword>
<dbReference type="Proteomes" id="UP001143981">
    <property type="component" value="Unassembled WGS sequence"/>
</dbReference>
<feature type="region of interest" description="Disordered" evidence="7">
    <location>
        <begin position="885"/>
        <end position="907"/>
    </location>
</feature>
<dbReference type="GO" id="GO:1902600">
    <property type="term" value="P:proton transmembrane transport"/>
    <property type="evidence" value="ECO:0007669"/>
    <property type="project" value="InterPro"/>
</dbReference>